<proteinExistence type="predicted"/>
<dbReference type="OrthoDB" id="3256413at2759"/>
<organism evidence="2 3">
    <name type="scientific">Caenorhabditis nigoni</name>
    <dbReference type="NCBI Taxonomy" id="1611254"/>
    <lineage>
        <taxon>Eukaryota</taxon>
        <taxon>Metazoa</taxon>
        <taxon>Ecdysozoa</taxon>
        <taxon>Nematoda</taxon>
        <taxon>Chromadorea</taxon>
        <taxon>Rhabditida</taxon>
        <taxon>Rhabditina</taxon>
        <taxon>Rhabditomorpha</taxon>
        <taxon>Rhabditoidea</taxon>
        <taxon>Rhabditidae</taxon>
        <taxon>Peloderinae</taxon>
        <taxon>Caenorhabditis</taxon>
    </lineage>
</organism>
<evidence type="ECO:0000313" key="3">
    <source>
        <dbReference type="Proteomes" id="UP000230233"/>
    </source>
</evidence>
<comment type="caution">
    <text evidence="2">The sequence shown here is derived from an EMBL/GenBank/DDBJ whole genome shotgun (WGS) entry which is preliminary data.</text>
</comment>
<dbReference type="InterPro" id="IPR002900">
    <property type="entry name" value="DUF38/FTH_CAE_spp"/>
</dbReference>
<evidence type="ECO:0000313" key="2">
    <source>
        <dbReference type="EMBL" id="PIC29566.1"/>
    </source>
</evidence>
<dbReference type="Pfam" id="PF01827">
    <property type="entry name" value="FTH"/>
    <property type="match status" value="1"/>
</dbReference>
<dbReference type="SMART" id="SM00256">
    <property type="entry name" value="FBOX"/>
    <property type="match status" value="1"/>
</dbReference>
<sequence length="311" mass="37030">MPGQFERLFGHENINFPEYEFWYYRFLSGNFDLEYDRSSISQPLTLLDLPMDSLMEVIGHMDVKNRMNARKVSKSLRDVIDSRKVDYSRICIDIDEKSIRLELDDVVYNYSDEHFQKIALKNLENVLKSVKNVEDLHVVFYESTPKIMFELFSKIMENTKFDVGRIHVLPGKLKYIKLESFDESGNLDDLVKMDQFKKAKEVDVAEYGILDCSLINRFLHFNEFRLKLPDIRREDVILIQNALEKLPNDRDWTFYSDNLDRIEVEQAIDQSKVINHGEDFQIYYETKIPNSEYSIIFDFLEKHHLTMRKCK</sequence>
<dbReference type="InterPro" id="IPR040161">
    <property type="entry name" value="FB224"/>
</dbReference>
<dbReference type="Proteomes" id="UP000230233">
    <property type="component" value="Chromosome V"/>
</dbReference>
<dbReference type="PANTHER" id="PTHR23015">
    <property type="entry name" value="UNCHARACTERIZED C.ELEGANS PROTEIN"/>
    <property type="match status" value="1"/>
</dbReference>
<dbReference type="GO" id="GO:0045087">
    <property type="term" value="P:innate immune response"/>
    <property type="evidence" value="ECO:0007669"/>
    <property type="project" value="TreeGrafter"/>
</dbReference>
<reference evidence="3" key="1">
    <citation type="submission" date="2017-10" db="EMBL/GenBank/DDBJ databases">
        <title>Rapid genome shrinkage in a self-fertile nematode reveals novel sperm competition proteins.</title>
        <authorList>
            <person name="Yin D."/>
            <person name="Schwarz E.M."/>
            <person name="Thomas C.G."/>
            <person name="Felde R.L."/>
            <person name="Korf I.F."/>
            <person name="Cutter A.D."/>
            <person name="Schartner C.M."/>
            <person name="Ralston E.J."/>
            <person name="Meyer B.J."/>
            <person name="Haag E.S."/>
        </authorList>
    </citation>
    <scope>NUCLEOTIDE SEQUENCE [LARGE SCALE GENOMIC DNA]</scope>
    <source>
        <strain evidence="3">JU1422</strain>
    </source>
</reference>
<accession>A0A2G5TRD9</accession>
<dbReference type="PANTHER" id="PTHR23015:SF4">
    <property type="entry name" value="DUF38 DOMAIN-CONTAINING PROTEIN-RELATED"/>
    <property type="match status" value="1"/>
</dbReference>
<gene>
    <name evidence="2" type="primary">Cnig_chr_V.g21108</name>
    <name evidence="2" type="ORF">B9Z55_021108</name>
</gene>
<evidence type="ECO:0000259" key="1">
    <source>
        <dbReference type="PROSITE" id="PS50181"/>
    </source>
</evidence>
<name>A0A2G5TRD9_9PELO</name>
<dbReference type="PROSITE" id="PS50181">
    <property type="entry name" value="FBOX"/>
    <property type="match status" value="1"/>
</dbReference>
<feature type="domain" description="F-box" evidence="1">
    <location>
        <begin position="43"/>
        <end position="90"/>
    </location>
</feature>
<dbReference type="InterPro" id="IPR036047">
    <property type="entry name" value="F-box-like_dom_sf"/>
</dbReference>
<keyword evidence="3" id="KW-1185">Reference proteome</keyword>
<dbReference type="InterPro" id="IPR001810">
    <property type="entry name" value="F-box_dom"/>
</dbReference>
<dbReference type="Pfam" id="PF00646">
    <property type="entry name" value="F-box"/>
    <property type="match status" value="1"/>
</dbReference>
<protein>
    <recommendedName>
        <fullName evidence="1">F-box domain-containing protein</fullName>
    </recommendedName>
</protein>
<dbReference type="CDD" id="cd22150">
    <property type="entry name" value="F-box_CeFBXA-like"/>
    <property type="match status" value="1"/>
</dbReference>
<dbReference type="AlphaFoldDB" id="A0A2G5TRD9"/>
<dbReference type="EMBL" id="PDUG01000005">
    <property type="protein sequence ID" value="PIC29566.1"/>
    <property type="molecule type" value="Genomic_DNA"/>
</dbReference>
<dbReference type="SUPFAM" id="SSF81383">
    <property type="entry name" value="F-box domain"/>
    <property type="match status" value="1"/>
</dbReference>